<dbReference type="EMBL" id="AF264068">
    <property type="protein sequence ID" value="AAF74774.1"/>
    <property type="molecule type" value="mRNA"/>
</dbReference>
<evidence type="ECO:0000256" key="1">
    <source>
        <dbReference type="SAM" id="SignalP"/>
    </source>
</evidence>
<dbReference type="AlphaFoldDB" id="Q9NB62"/>
<keyword evidence="1" id="KW-0732">Signal</keyword>
<feature type="signal peptide" evidence="1">
    <location>
        <begin position="1"/>
        <end position="20"/>
    </location>
</feature>
<feature type="chain" id="PRO_5004330344" evidence="1">
    <location>
        <begin position="21"/>
        <end position="148"/>
    </location>
</feature>
<protein>
    <submittedName>
        <fullName evidence="2">LPS-binding protein</fullName>
    </submittedName>
</protein>
<evidence type="ECO:0000313" key="2">
    <source>
        <dbReference type="EMBL" id="AAF74774.1"/>
    </source>
</evidence>
<reference evidence="2" key="1">
    <citation type="journal article" date="2001" name="J. Biol. Chem.">
        <title>Biochemical properties and cDNa cloning of two new lectins from the plasma of Tachypleus tridentatus: Tachypleus plasma lectin 1 and 2+.</title>
        <authorList>
            <person name="Chen S.C."/>
            <person name="Yen C.H."/>
            <person name="Yeh M.S."/>
            <person name="Huang C.J."/>
            <person name="Liu T.Y."/>
        </authorList>
    </citation>
    <scope>NUCLEOTIDE SEQUENCE</scope>
</reference>
<accession>Q9NB62</accession>
<proteinExistence type="evidence at transcript level"/>
<sequence>MGIFKVWFTIILVHLVHVTGEDNCTCVTDRSLEGKLMKHPSTPAVYQILDGCRRLVPNPPTYNNIYKNWECIQSNILEKLLCKCDSLSNGAELIKGSGDTVYLLSNGVKRPIADPETFNGFCFDWNKIKTYSDIVINSLSTGPIIIIK</sequence>
<organism evidence="2">
    <name type="scientific">Tachypleus tridentatus</name>
    <name type="common">Japanese horseshoe crab</name>
    <dbReference type="NCBI Taxonomy" id="6853"/>
    <lineage>
        <taxon>Eukaryota</taxon>
        <taxon>Metazoa</taxon>
        <taxon>Ecdysozoa</taxon>
        <taxon>Arthropoda</taxon>
        <taxon>Chelicerata</taxon>
        <taxon>Merostomata</taxon>
        <taxon>Xiphosura</taxon>
        <taxon>Limulidae</taxon>
        <taxon>Tachypleus</taxon>
    </lineage>
</organism>
<name>Q9NB62_TACTR</name>